<name>A0A6G1PQK0_CHAAH</name>
<gene>
    <name evidence="1" type="ORF">EXN66_Car008100</name>
</gene>
<dbReference type="EMBL" id="CM015718">
    <property type="protein sequence ID" value="KAF3692424.1"/>
    <property type="molecule type" value="Genomic_DNA"/>
</dbReference>
<reference evidence="1 2" key="1">
    <citation type="submission" date="2019-02" db="EMBL/GenBank/DDBJ databases">
        <title>Opniocepnalus argus genome.</title>
        <authorList>
            <person name="Zhou C."/>
            <person name="Xiao S."/>
        </authorList>
    </citation>
    <scope>NUCLEOTIDE SEQUENCE [LARGE SCALE GENOMIC DNA]</scope>
    <source>
        <strain evidence="1">OARG1902GOOAL</strain>
        <tissue evidence="1">Muscle</tissue>
    </source>
</reference>
<reference evidence="2" key="2">
    <citation type="submission" date="2019-02" db="EMBL/GenBank/DDBJ databases">
        <title>Opniocepnalus argus Var Kimnra genome.</title>
        <authorList>
            <person name="Zhou C."/>
            <person name="Xiao S."/>
        </authorList>
    </citation>
    <scope>NUCLEOTIDE SEQUENCE [LARGE SCALE GENOMIC DNA]</scope>
</reference>
<dbReference type="Proteomes" id="UP000503349">
    <property type="component" value="Chromosome 7"/>
</dbReference>
<keyword evidence="2" id="KW-1185">Reference proteome</keyword>
<accession>A0A6G1PQK0</accession>
<proteinExistence type="predicted"/>
<protein>
    <submittedName>
        <fullName evidence="1">Uncharacterized protein</fullName>
    </submittedName>
</protein>
<organism evidence="1 2">
    <name type="scientific">Channa argus</name>
    <name type="common">Northern snakehead</name>
    <name type="synonym">Ophicephalus argus</name>
    <dbReference type="NCBI Taxonomy" id="215402"/>
    <lineage>
        <taxon>Eukaryota</taxon>
        <taxon>Metazoa</taxon>
        <taxon>Chordata</taxon>
        <taxon>Craniata</taxon>
        <taxon>Vertebrata</taxon>
        <taxon>Euteleostomi</taxon>
        <taxon>Actinopterygii</taxon>
        <taxon>Neopterygii</taxon>
        <taxon>Teleostei</taxon>
        <taxon>Neoteleostei</taxon>
        <taxon>Acanthomorphata</taxon>
        <taxon>Anabantaria</taxon>
        <taxon>Anabantiformes</taxon>
        <taxon>Channoidei</taxon>
        <taxon>Channidae</taxon>
        <taxon>Channa</taxon>
    </lineage>
</organism>
<evidence type="ECO:0000313" key="1">
    <source>
        <dbReference type="EMBL" id="KAF3692424.1"/>
    </source>
</evidence>
<sequence>MLLLQLMKHNDSEESCSHPEDSLSHVISGATGRNKYGPVDCFKQRYMLDGVSCVKLPQVTVFQAFKLRPPTSPSWFLFTT</sequence>
<dbReference type="AlphaFoldDB" id="A0A6G1PQK0"/>
<evidence type="ECO:0000313" key="2">
    <source>
        <dbReference type="Proteomes" id="UP000503349"/>
    </source>
</evidence>